<dbReference type="EMBL" id="JAHWXT010000004">
    <property type="protein sequence ID" value="MCF0265478.1"/>
    <property type="molecule type" value="Genomic_DNA"/>
</dbReference>
<dbReference type="Proteomes" id="UP000887320">
    <property type="component" value="Unassembled WGS sequence"/>
</dbReference>
<accession>A0A8X8GEA7</accession>
<evidence type="ECO:0000313" key="2">
    <source>
        <dbReference type="Proteomes" id="UP000887320"/>
    </source>
</evidence>
<dbReference type="RefSeq" id="WP_234623654.1">
    <property type="nucleotide sequence ID" value="NZ_JAHWXT010000004.1"/>
</dbReference>
<protein>
    <submittedName>
        <fullName evidence="1">Uncharacterized protein</fullName>
    </submittedName>
</protein>
<gene>
    <name evidence="1" type="ORF">KW868_13570</name>
</gene>
<evidence type="ECO:0000313" key="1">
    <source>
        <dbReference type="EMBL" id="MCF0265478.1"/>
    </source>
</evidence>
<proteinExistence type="predicted"/>
<comment type="caution">
    <text evidence="1">The sequence shown here is derived from an EMBL/GenBank/DDBJ whole genome shotgun (WGS) entry which is preliminary data.</text>
</comment>
<reference evidence="1" key="1">
    <citation type="submission" date="2021-07" db="EMBL/GenBank/DDBJ databases">
        <authorList>
            <person name="Fernandez M."/>
            <person name="Pereira P."/>
            <person name="Torres Tejerizo G.A."/>
            <person name="Gonzalez P."/>
            <person name="Agostini E."/>
        </authorList>
    </citation>
    <scope>NUCLEOTIDE SEQUENCE</scope>
    <source>
        <strain evidence="1">SFC 500-1A</strain>
    </source>
</reference>
<name>A0A8X8GEA7_ACIGI</name>
<organism evidence="1 2">
    <name type="scientific">Acinetobacter guillouiae</name>
    <name type="common">Acinetobacter genomosp. 11</name>
    <dbReference type="NCBI Taxonomy" id="106649"/>
    <lineage>
        <taxon>Bacteria</taxon>
        <taxon>Pseudomonadati</taxon>
        <taxon>Pseudomonadota</taxon>
        <taxon>Gammaproteobacteria</taxon>
        <taxon>Moraxellales</taxon>
        <taxon>Moraxellaceae</taxon>
        <taxon>Acinetobacter</taxon>
    </lineage>
</organism>
<sequence>MSNYIPPNGRFVSISLGENNYAPPQSDNVSINLTPDQQSGETQYIGGDGTGWDSFVAGQSKVRLQFRHIQNVGALESTSIGRPLIYLYSRYIFGQGFKSESIGSPSIINRNRYYYFSGTDFLKFGGPSFQNLKRFLSPVGFNAGLYGNHKVQSLRSYINHYGSNFIKFGDARVSHKEQFATNAGGINGLQVGNHLVAYSLRYIEMNSNNMELFGRAWISFSPRYIEPRGIFEQYPSNHLVSPKITIYPEGFNATLFGTRIIPEIQRIYCQGIETIYGIAEVKNYKQFISPKGFLGFGDNELQQWGHYKVWNRTQYIVQEHTSDDGLNPPMPSKLATVLNRNRTLRMFGLLHQRFGYQQVENGARAILPLGIQSLTESEKTNSFIAFRIRKLPIPSIDPILISGWTNIRLGAKLLKPSGILASRFGTAYLENTRRNFRFIGLGVQSIYGNAMVSDAIRTLGFEQRFTIAPPIISLPEVKYGRRFVEFSATDTMSKYGRAEVVSRFNKIYPKYEYKNLVGEPIVRNLTPELRHRGLDLSEYGTAYIGLYTRQILFEGVNSLLFGGNAIADRKQYINAAGIANPDISKFHKLEKIGAGKYITQIVDINNYGIETKNFETDPKKWHVIHQNVIRPDSGKVMTLFGVADAHANSIRVEPGYWERLFGIATISHKNRNLTVAAWTENLDLGAPRISPHTIYAVKEAPEQAINNHVKPELELHYVDGYRREPGAIFGRADVSHFHRKIKVGGEVLTLFGIAEFRQTLFIIKPKGFNSLKFGIIAPIGNQAISFRRALDMSSFGSFSIQHIEPFNKTIKPLGLNSLLFSKNEIQLFHRNVRMAGLSSLSMGTLKQDDKPYMWQGLRIGPHIPTNIGGGEQSTFGKAWISNRVREVVPVGLDYALVNVYDYGNFDQRMRVTLRKDEQIIPAQVIHMSGLDGLKISASDIKNRVHFIRPDGNSEQYRKGAF</sequence>
<dbReference type="AlphaFoldDB" id="A0A8X8GEA7"/>